<organism evidence="2 3">
    <name type="scientific">Allacma fusca</name>
    <dbReference type="NCBI Taxonomy" id="39272"/>
    <lineage>
        <taxon>Eukaryota</taxon>
        <taxon>Metazoa</taxon>
        <taxon>Ecdysozoa</taxon>
        <taxon>Arthropoda</taxon>
        <taxon>Hexapoda</taxon>
        <taxon>Collembola</taxon>
        <taxon>Symphypleona</taxon>
        <taxon>Sminthuridae</taxon>
        <taxon>Allacma</taxon>
    </lineage>
</organism>
<feature type="compositionally biased region" description="Basic and acidic residues" evidence="1">
    <location>
        <begin position="8"/>
        <end position="28"/>
    </location>
</feature>
<dbReference type="Proteomes" id="UP000708208">
    <property type="component" value="Unassembled WGS sequence"/>
</dbReference>
<gene>
    <name evidence="2" type="ORF">AFUS01_LOCUS32902</name>
</gene>
<feature type="non-terminal residue" evidence="2">
    <location>
        <position position="110"/>
    </location>
</feature>
<proteinExistence type="predicted"/>
<dbReference type="AlphaFoldDB" id="A0A8J2PPP8"/>
<evidence type="ECO:0000256" key="1">
    <source>
        <dbReference type="SAM" id="MobiDB-lite"/>
    </source>
</evidence>
<feature type="region of interest" description="Disordered" evidence="1">
    <location>
        <begin position="1"/>
        <end position="110"/>
    </location>
</feature>
<comment type="caution">
    <text evidence="2">The sequence shown here is derived from an EMBL/GenBank/DDBJ whole genome shotgun (WGS) entry which is preliminary data.</text>
</comment>
<sequence>MKHKRQTLTKDDGEKGSGSEGKSSKGDKSSVILGSPEDKKSCQSCDLMTPSPPSLSSSSVNVDTKPSLTPSNLKMQSNSTPKPNNSNNSNDNNNSSFFKDNNGAHALDTG</sequence>
<reference evidence="2" key="1">
    <citation type="submission" date="2021-06" db="EMBL/GenBank/DDBJ databases">
        <authorList>
            <person name="Hodson N. C."/>
            <person name="Mongue J. A."/>
            <person name="Jaron S. K."/>
        </authorList>
    </citation>
    <scope>NUCLEOTIDE SEQUENCE</scope>
</reference>
<keyword evidence="3" id="KW-1185">Reference proteome</keyword>
<protein>
    <submittedName>
        <fullName evidence="2">Uncharacterized protein</fullName>
    </submittedName>
</protein>
<accession>A0A8J2PPP8</accession>
<dbReference type="EMBL" id="CAJVCH010526970">
    <property type="protein sequence ID" value="CAG7822641.1"/>
    <property type="molecule type" value="Genomic_DNA"/>
</dbReference>
<evidence type="ECO:0000313" key="3">
    <source>
        <dbReference type="Proteomes" id="UP000708208"/>
    </source>
</evidence>
<name>A0A8J2PPP8_9HEXA</name>
<evidence type="ECO:0000313" key="2">
    <source>
        <dbReference type="EMBL" id="CAG7822641.1"/>
    </source>
</evidence>
<feature type="compositionally biased region" description="Low complexity" evidence="1">
    <location>
        <begin position="77"/>
        <end position="101"/>
    </location>
</feature>
<feature type="compositionally biased region" description="Polar residues" evidence="1">
    <location>
        <begin position="60"/>
        <end position="76"/>
    </location>
</feature>